<dbReference type="Proteomes" id="UP000611629">
    <property type="component" value="Unassembled WGS sequence"/>
</dbReference>
<evidence type="ECO:0000256" key="4">
    <source>
        <dbReference type="ARBA" id="ARBA00022679"/>
    </source>
</evidence>
<keyword evidence="2 6" id="KW-0698">rRNA processing</keyword>
<comment type="subcellular location">
    <subcellularLocation>
        <location evidence="6">Cytoplasm</location>
    </subcellularLocation>
</comment>
<feature type="binding site" evidence="6">
    <location>
        <begin position="127"/>
        <end position="128"/>
    </location>
    <ligand>
        <name>S-adenosyl-L-methionine</name>
        <dbReference type="ChEBI" id="CHEBI:59789"/>
    </ligand>
</feature>
<evidence type="ECO:0000256" key="2">
    <source>
        <dbReference type="ARBA" id="ARBA00022552"/>
    </source>
</evidence>
<evidence type="ECO:0000313" key="8">
    <source>
        <dbReference type="Proteomes" id="UP000611629"/>
    </source>
</evidence>
<proteinExistence type="inferred from homology"/>
<keyword evidence="5 6" id="KW-0949">S-adenosyl-L-methionine</keyword>
<dbReference type="EMBL" id="JACBNQ010000021">
    <property type="protein sequence ID" value="NYB75456.1"/>
    <property type="molecule type" value="Genomic_DNA"/>
</dbReference>
<dbReference type="RefSeq" id="WP_179239157.1">
    <property type="nucleotide sequence ID" value="NZ_JACBNQ010000021.1"/>
</dbReference>
<feature type="binding site" evidence="6">
    <location>
        <position position="76"/>
    </location>
    <ligand>
        <name>S-adenosyl-L-methionine</name>
        <dbReference type="ChEBI" id="CHEBI:59789"/>
    </ligand>
</feature>
<name>A0A974GXR4_SEDHY</name>
<dbReference type="EC" id="2.1.1.-" evidence="6"/>
<evidence type="ECO:0000256" key="3">
    <source>
        <dbReference type="ARBA" id="ARBA00022603"/>
    </source>
</evidence>
<dbReference type="InterPro" id="IPR003682">
    <property type="entry name" value="rRNA_ssu_MeTfrase_G"/>
</dbReference>
<comment type="caution">
    <text evidence="7">The sequence shown here is derived from an EMBL/GenBank/DDBJ whole genome shotgun (WGS) entry which is preliminary data.</text>
</comment>
<dbReference type="GO" id="GO:0070043">
    <property type="term" value="F:rRNA (guanine-N7-)-methyltransferase activity"/>
    <property type="evidence" value="ECO:0007669"/>
    <property type="project" value="UniProtKB-UniRule"/>
</dbReference>
<dbReference type="AlphaFoldDB" id="A0A974GXR4"/>
<dbReference type="SUPFAM" id="SSF53335">
    <property type="entry name" value="S-adenosyl-L-methionine-dependent methyltransferases"/>
    <property type="match status" value="1"/>
</dbReference>
<evidence type="ECO:0000313" key="7">
    <source>
        <dbReference type="EMBL" id="NYB75456.1"/>
    </source>
</evidence>
<dbReference type="CDD" id="cd02440">
    <property type="entry name" value="AdoMet_MTases"/>
    <property type="match status" value="1"/>
</dbReference>
<keyword evidence="8" id="KW-1185">Reference proteome</keyword>
<comment type="caution">
    <text evidence="6">Lacks conserved residue(s) required for the propagation of feature annotation.</text>
</comment>
<dbReference type="GO" id="GO:0005829">
    <property type="term" value="C:cytosol"/>
    <property type="evidence" value="ECO:0007669"/>
    <property type="project" value="TreeGrafter"/>
</dbReference>
<dbReference type="Gene3D" id="3.40.50.150">
    <property type="entry name" value="Vaccinia Virus protein VP39"/>
    <property type="match status" value="1"/>
</dbReference>
<dbReference type="PANTHER" id="PTHR31760:SF0">
    <property type="entry name" value="S-ADENOSYL-L-METHIONINE-DEPENDENT METHYLTRANSFERASES SUPERFAMILY PROTEIN"/>
    <property type="match status" value="1"/>
</dbReference>
<reference evidence="7" key="1">
    <citation type="submission" date="2020-07" db="EMBL/GenBank/DDBJ databases">
        <title>Genomic analysis of a strain of Sedimentibacter Hydroxybenzoicus DSM7310.</title>
        <authorList>
            <person name="Ma S."/>
        </authorList>
    </citation>
    <scope>NUCLEOTIDE SEQUENCE</scope>
    <source>
        <strain evidence="7">DSM 7310</strain>
    </source>
</reference>
<dbReference type="FunFam" id="3.40.50.150:FF:000041">
    <property type="entry name" value="Ribosomal RNA small subunit methyltransferase G"/>
    <property type="match status" value="1"/>
</dbReference>
<evidence type="ECO:0000256" key="5">
    <source>
        <dbReference type="ARBA" id="ARBA00022691"/>
    </source>
</evidence>
<comment type="similarity">
    <text evidence="6">Belongs to the methyltransferase superfamily. RNA methyltransferase RsmG family.</text>
</comment>
<comment type="function">
    <text evidence="6">Specifically methylates the N7 position of a guanine in 16S rRNA.</text>
</comment>
<feature type="binding site" evidence="6">
    <location>
        <position position="81"/>
    </location>
    <ligand>
        <name>S-adenosyl-L-methionine</name>
        <dbReference type="ChEBI" id="CHEBI:59789"/>
    </ligand>
</feature>
<dbReference type="NCBIfam" id="TIGR00138">
    <property type="entry name" value="rsmG_gidB"/>
    <property type="match status" value="1"/>
</dbReference>
<gene>
    <name evidence="6 7" type="primary">rsmG</name>
    <name evidence="7" type="ORF">HZF24_15005</name>
</gene>
<dbReference type="InterPro" id="IPR029063">
    <property type="entry name" value="SAM-dependent_MTases_sf"/>
</dbReference>
<dbReference type="PIRSF" id="PIRSF003078">
    <property type="entry name" value="GidB"/>
    <property type="match status" value="1"/>
</dbReference>
<keyword evidence="3 6" id="KW-0489">Methyltransferase</keyword>
<dbReference type="HAMAP" id="MF_00074">
    <property type="entry name" value="16SrRNA_methyltr_G"/>
    <property type="match status" value="1"/>
</dbReference>
<evidence type="ECO:0000256" key="6">
    <source>
        <dbReference type="HAMAP-Rule" id="MF_00074"/>
    </source>
</evidence>
<evidence type="ECO:0000256" key="1">
    <source>
        <dbReference type="ARBA" id="ARBA00022490"/>
    </source>
</evidence>
<accession>A0A974GXR4</accession>
<keyword evidence="1 6" id="KW-0963">Cytoplasm</keyword>
<feature type="binding site" evidence="6">
    <location>
        <position position="146"/>
    </location>
    <ligand>
        <name>S-adenosyl-L-methionine</name>
        <dbReference type="ChEBI" id="CHEBI:59789"/>
    </ligand>
</feature>
<organism evidence="7 8">
    <name type="scientific">Sedimentibacter hydroxybenzoicus DSM 7310</name>
    <dbReference type="NCBI Taxonomy" id="1123245"/>
    <lineage>
        <taxon>Bacteria</taxon>
        <taxon>Bacillati</taxon>
        <taxon>Bacillota</taxon>
        <taxon>Tissierellia</taxon>
        <taxon>Sedimentibacter</taxon>
    </lineage>
</organism>
<protein>
    <recommendedName>
        <fullName evidence="6">Ribosomal RNA small subunit methyltransferase G</fullName>
        <ecNumber evidence="6">2.1.1.-</ecNumber>
    </recommendedName>
    <alternativeName>
        <fullName evidence="6">16S rRNA 7-methylguanosine methyltransferase</fullName>
        <shortName evidence="6">16S rRNA m7G methyltransferase</shortName>
    </alternativeName>
</protein>
<dbReference type="PANTHER" id="PTHR31760">
    <property type="entry name" value="S-ADENOSYL-L-METHIONINE-DEPENDENT METHYLTRANSFERASES SUPERFAMILY PROTEIN"/>
    <property type="match status" value="1"/>
</dbReference>
<sequence>MIKTLNEGFKQLKIPYNDEIERKFIKYRDLLKEWNQKINITSIEDDEDIYVKHFLDSVLLMNEGNHNEEKSIIDVGTGGGFPGLPLKIVNNNYRVILLDSLRKRIDFLTIVSNELLLDGVEFIHGRAEDFGQNKNYREKFDICVSRAVAPLNVLSEYCLPFVKKGGYFAAYKSENISLEIENSKNAVKKLGGIVKEIKEINLPGTDVIRKIVIIEKIKETDKKYPRKAGKPSKEPLV</sequence>
<keyword evidence="4 6" id="KW-0808">Transferase</keyword>
<dbReference type="Pfam" id="PF02527">
    <property type="entry name" value="GidB"/>
    <property type="match status" value="1"/>
</dbReference>